<dbReference type="Gene3D" id="3.40.50.410">
    <property type="entry name" value="von Willebrand factor, type A domain"/>
    <property type="match status" value="1"/>
</dbReference>
<evidence type="ECO:0000313" key="4">
    <source>
        <dbReference type="EMBL" id="REG20660.1"/>
    </source>
</evidence>
<keyword evidence="2" id="KW-0472">Membrane</keyword>
<proteinExistence type="predicted"/>
<name>A0AAC8Q420_9BACT</name>
<dbReference type="InterPro" id="IPR036465">
    <property type="entry name" value="vWFA_dom_sf"/>
</dbReference>
<dbReference type="RefSeq" id="WP_047855395.1">
    <property type="nucleotide sequence ID" value="NZ_CP011509.1"/>
</dbReference>
<gene>
    <name evidence="3" type="ORF">AA314_02237</name>
    <name evidence="4" type="ORF">ATI61_12014</name>
</gene>
<evidence type="ECO:0000313" key="3">
    <source>
        <dbReference type="EMBL" id="AKJ00611.1"/>
    </source>
</evidence>
<evidence type="ECO:0000313" key="5">
    <source>
        <dbReference type="Proteomes" id="UP000035579"/>
    </source>
</evidence>
<feature type="region of interest" description="Disordered" evidence="1">
    <location>
        <begin position="456"/>
        <end position="475"/>
    </location>
</feature>
<dbReference type="KEGG" id="age:AA314_02237"/>
<dbReference type="Proteomes" id="UP000035579">
    <property type="component" value="Chromosome"/>
</dbReference>
<reference evidence="4 6" key="2">
    <citation type="submission" date="2018-08" db="EMBL/GenBank/DDBJ databases">
        <title>Genomic Encyclopedia of Archaeal and Bacterial Type Strains, Phase II (KMG-II): from individual species to whole genera.</title>
        <authorList>
            <person name="Goeker M."/>
        </authorList>
    </citation>
    <scope>NUCLEOTIDE SEQUENCE [LARGE SCALE GENOMIC DNA]</scope>
    <source>
        <strain evidence="4 6">DSM 2261</strain>
    </source>
</reference>
<evidence type="ECO:0000256" key="2">
    <source>
        <dbReference type="SAM" id="Phobius"/>
    </source>
</evidence>
<dbReference type="Proteomes" id="UP000256345">
    <property type="component" value="Unassembled WGS sequence"/>
</dbReference>
<evidence type="ECO:0000256" key="1">
    <source>
        <dbReference type="SAM" id="MobiDB-lite"/>
    </source>
</evidence>
<keyword evidence="2" id="KW-1133">Transmembrane helix</keyword>
<organism evidence="3 5">
    <name type="scientific">Archangium gephyra</name>
    <dbReference type="NCBI Taxonomy" id="48"/>
    <lineage>
        <taxon>Bacteria</taxon>
        <taxon>Pseudomonadati</taxon>
        <taxon>Myxococcota</taxon>
        <taxon>Myxococcia</taxon>
        <taxon>Myxococcales</taxon>
        <taxon>Cystobacterineae</taxon>
        <taxon>Archangiaceae</taxon>
        <taxon>Archangium</taxon>
    </lineage>
</organism>
<keyword evidence="6" id="KW-1185">Reference proteome</keyword>
<keyword evidence="2" id="KW-0812">Transmembrane</keyword>
<sequence>MRIDFDAVGRAGKRWFNRRVGLAAGLVAAGAVGLLALPGRTGSVPVPGKAACCTGAVALGDTMINASGGGDKEFFEVPSSPPGALFLLGNNASMQDYAQYLPEVGDTSKPGCSDPALVEAMKWFDRGSADVALNGSIPFDADPDFSATETHFFDPDKYYHSRGRRLAWQVEEGPYSLPVDMRSTLGFTDTMNVCGNALDWSEPWGSPVYAECQKCLTDKGWWRGPLASTPTPSAGETLPVEARRKWVLSGRVLNVRPPKFVVARKVLKDVVSTAVDLRMGVATFGPDHGWFDPPVLLRPLKPTCDKSLPVLDETALGRAELRKAINSISFRNDERSIGEALFGLGGYFSSQKVDGRWAHWFTNPISPGWGWPGCCNGGTVDDVLTGKDGEPWGSQSPDEWLKDTQPWEGTGTDRSVCSACQASSVIVLADGAPRYDNTVPITKMMEVLKARGAKHADGTPLTFDPSSPETNPAPGGVNYCDEFGVTKEDCDYANWPTGLAKTNKNFMDDVAFFLANADLRDDLAGDQSVRTYTIGYGDNSPMLQSIAKAGKGRFFRANNAGELRDALMAALGDVKEVSTAFSSASVASVQAGGSQSSYVPRFTPRRGRPYEGHLYRFFFFSEFSQGCQLSLARSPLGDPRDLNGDKDCDDSFFLDKPAGFTPAPGAVVDTASFTRANIVQENTEGVWVKVRTASLSSDGRLVGGTPAQPFWDLAETLGQRSASAPCDPADPLNPTGGRCLFTLVDRDKDGRFTAADNPPMPFDVAHRAELEESLLAAGDGFCAVAFAKLKKAWTGTPAQRTECVDTLIRFVRGVDVFDYDGDLLTDEDRPCSGSTSRSCKLADIFHSTPVTVEPPIEPFLCTLGLSGQCLSTLYDDFTASVSSETSCATPSAGKPCYAATPMDPPRGSSASRFGSYDVFRKANAKRERIVLVGSNGGMLHAVHAGTALARDKTSAVDDVHDLGTGQELWGFIPPDLLPKLGLMLNGHEFFVDGTAMVRDVWADGSASASSTDNGVKEAGEFHTLAILTERSGGQRFAALDLTNPREMLKPDGKPFRWMFPNACEPESAMVGQSWTNFAPKPPPIGPVRLAKSNARGWEERWVAVLNGGYSTDLSRGRGVYMLDAWMGGTLWSAEARPGAASPDAYTTEVLNRMLPIAAAPALVDIGDAEDVRMDLDGFFDTLVVGDLGGQVWTFRFHTPGVLGSDGRVNNWFGARSLEMAREDVSGASPKRKGFEKQPFFHIASTVRQPETGWLRAFLGTGDRQHLRSKEGTNCGPDDLLACVRMKCDVEAELTADLNGLLRTSVIEYDNGVLVKNTGVLTGSVAPVCSSSRMELTGLRIRCDKGTALGSGSYYFPAAGASEPASTEAECAKTGGEWSCTLAALPTDSHGDLNLGADAGKVPHNRYFGFHAYGGWQRHFESVTEALAFDGKRVTDTAFACGAGVDCSLVDVTLPDSAYATYVHPELGPQRYIPTSTMASLPRGTMEGPGWFLQYGGLQEKTAAGSAVLGGIVFWPSFSPPASATVSACKLSGGGDLSRSWQADVITGLPDQAEGFRVTDKDGKLLGYMPAKTLDAWAPPPEPAAVVSVSSTGGIRYEVVMPGVGQAPVSETLRVRTSTTPDISWLEVPRNLHACRHEDTRFCP</sequence>
<protein>
    <submittedName>
        <fullName evidence="3">Type IV fimbrial biogenesis protein PilY1</fullName>
    </submittedName>
    <submittedName>
        <fullName evidence="4">Type IV pilus assembly protein PilY1</fullName>
    </submittedName>
</protein>
<evidence type="ECO:0000313" key="6">
    <source>
        <dbReference type="Proteomes" id="UP000256345"/>
    </source>
</evidence>
<dbReference type="EMBL" id="QUMU01000020">
    <property type="protein sequence ID" value="REG20660.1"/>
    <property type="molecule type" value="Genomic_DNA"/>
</dbReference>
<accession>A0AAC8Q420</accession>
<reference evidence="3 5" key="1">
    <citation type="submission" date="2015-05" db="EMBL/GenBank/DDBJ databases">
        <title>Genome assembly of Archangium gephyra DSM 2261.</title>
        <authorList>
            <person name="Sharma G."/>
            <person name="Subramanian S."/>
        </authorList>
    </citation>
    <scope>NUCLEOTIDE SEQUENCE [LARGE SCALE GENOMIC DNA]</scope>
    <source>
        <strain evidence="3 5">DSM 2261</strain>
    </source>
</reference>
<dbReference type="EMBL" id="CP011509">
    <property type="protein sequence ID" value="AKJ00611.1"/>
    <property type="molecule type" value="Genomic_DNA"/>
</dbReference>
<feature type="transmembrane region" description="Helical" evidence="2">
    <location>
        <begin position="20"/>
        <end position="37"/>
    </location>
</feature>